<dbReference type="GO" id="GO:0005886">
    <property type="term" value="C:plasma membrane"/>
    <property type="evidence" value="ECO:0007669"/>
    <property type="project" value="UniProtKB-SubCell"/>
</dbReference>
<feature type="domain" description="Integral membrane protein YccS N-terminal" evidence="8">
    <location>
        <begin position="84"/>
        <end position="189"/>
    </location>
</feature>
<evidence type="ECO:0000313" key="11">
    <source>
        <dbReference type="Proteomes" id="UP000248039"/>
    </source>
</evidence>
<evidence type="ECO:0000256" key="3">
    <source>
        <dbReference type="ARBA" id="ARBA00022692"/>
    </source>
</evidence>
<organism evidence="10 11">
    <name type="scientific">Streptomyces tateyamensis</name>
    <dbReference type="NCBI Taxonomy" id="565073"/>
    <lineage>
        <taxon>Bacteria</taxon>
        <taxon>Bacillati</taxon>
        <taxon>Actinomycetota</taxon>
        <taxon>Actinomycetes</taxon>
        <taxon>Kitasatosporales</taxon>
        <taxon>Streptomycetaceae</taxon>
        <taxon>Streptomyces</taxon>
    </lineage>
</organism>
<reference evidence="10 11" key="1">
    <citation type="submission" date="2018-03" db="EMBL/GenBank/DDBJ databases">
        <title>Bioinformatic expansion and discovery of thiopeptide antibiotics.</title>
        <authorList>
            <person name="Schwalen C.J."/>
            <person name="Hudson G.A."/>
            <person name="Mitchell D.A."/>
        </authorList>
    </citation>
    <scope>NUCLEOTIDE SEQUENCE [LARGE SCALE GENOMIC DNA]</scope>
    <source>
        <strain evidence="10 11">ATCC 21389</strain>
    </source>
</reference>
<keyword evidence="3 7" id="KW-0812">Transmembrane</keyword>
<accession>A0A2V4NM75</accession>
<dbReference type="OrthoDB" id="128040at2"/>
<evidence type="ECO:0000256" key="7">
    <source>
        <dbReference type="SAM" id="Phobius"/>
    </source>
</evidence>
<feature type="transmembrane region" description="Helical" evidence="7">
    <location>
        <begin position="75"/>
        <end position="93"/>
    </location>
</feature>
<feature type="transmembrane region" description="Helical" evidence="7">
    <location>
        <begin position="494"/>
        <end position="514"/>
    </location>
</feature>
<evidence type="ECO:0000256" key="1">
    <source>
        <dbReference type="ARBA" id="ARBA00004651"/>
    </source>
</evidence>
<dbReference type="EMBL" id="PYBW01000013">
    <property type="protein sequence ID" value="PYC87587.1"/>
    <property type="molecule type" value="Genomic_DNA"/>
</dbReference>
<comment type="caution">
    <text evidence="10">The sequence shown here is derived from an EMBL/GenBank/DDBJ whole genome shotgun (WGS) entry which is preliminary data.</text>
</comment>
<evidence type="ECO:0000256" key="6">
    <source>
        <dbReference type="ARBA" id="ARBA00043993"/>
    </source>
</evidence>
<dbReference type="Pfam" id="PF13515">
    <property type="entry name" value="FUSC_2"/>
    <property type="match status" value="1"/>
</dbReference>
<dbReference type="InterPro" id="IPR032692">
    <property type="entry name" value="YccS_N"/>
</dbReference>
<feature type="transmembrane region" description="Helical" evidence="7">
    <location>
        <begin position="443"/>
        <end position="460"/>
    </location>
</feature>
<proteinExistence type="inferred from homology"/>
<feature type="transmembrane region" description="Helical" evidence="7">
    <location>
        <begin position="466"/>
        <end position="487"/>
    </location>
</feature>
<gene>
    <name evidence="10" type="ORF">C7C46_04470</name>
</gene>
<dbReference type="PANTHER" id="PTHR30509">
    <property type="entry name" value="P-HYDROXYBENZOIC ACID EFFLUX PUMP SUBUNIT-RELATED"/>
    <property type="match status" value="1"/>
</dbReference>
<sequence>MPWLAALRHTGRAGLRLERAIGDPVRAGRGAAAVALVVFPVLGLLGPAQATSAAMGAFIAGTATFQRSFRPRPSLALAAGIGLGVSTFLGYLAVGVPGLFPVLLAAWCFAAGLAWALGPTAGVVAANTVTVMLVVVQLPVSVPTAVGHALLCALGGGAQALVITLFPVKNWGAQREALADAYAELADYARRLRHDPHATIDPAPLMTARHAATLTPWQARRRPPELQGLRTMAERIRPTLAAVADPELGAAAEGPERDRARELLDGAAQLLDALARAIRTGEPLVYPKAAPATLAAPGQVLRGPALRAARRLTTLLGRATSALDPAVGESTLEVPLPGVDGVLRRPGLARMAPVALRSARRQLRTGSPVLHHAVRLSGVVTAAYLLARLTGLHHSYWAAMTAAMVIRPDFGQTFSRGVARVAGTVVGVLAATAVVLAVDPGEVLSCALAVVCIGGAYLTLRTGYAMATTCISAYVVFLLSIDSGHVVQTAGERILMTLLGGAVALLGYALFPTWETARLPERTAEWITAVGRYAGEVLAGYGDPAGQDPRAVRAALLDSREARAAFLQARERAEAEPVGHSPQLSRKQLGRVREALGHLSRISLLMEAHLPPRQAEPVPGAVEFGQLLAEASAAAGAAVLTGMPVDFRKVRLAQQEWDREQRPATDPELALTHRALDDQQDLVRTGSRLLVTALTELERALRRPKA</sequence>
<feature type="transmembrane region" description="Helical" evidence="7">
    <location>
        <begin position="99"/>
        <end position="117"/>
    </location>
</feature>
<feature type="transmembrane region" description="Helical" evidence="7">
    <location>
        <begin position="148"/>
        <end position="168"/>
    </location>
</feature>
<evidence type="ECO:0000256" key="2">
    <source>
        <dbReference type="ARBA" id="ARBA00022475"/>
    </source>
</evidence>
<dbReference type="AlphaFoldDB" id="A0A2V4NM75"/>
<evidence type="ECO:0000259" key="9">
    <source>
        <dbReference type="Pfam" id="PF13515"/>
    </source>
</evidence>
<dbReference type="PANTHER" id="PTHR30509:SF9">
    <property type="entry name" value="MULTIDRUG RESISTANCE PROTEIN MDTO"/>
    <property type="match status" value="1"/>
</dbReference>
<feature type="transmembrane region" description="Helical" evidence="7">
    <location>
        <begin position="33"/>
        <end position="63"/>
    </location>
</feature>
<keyword evidence="2" id="KW-1003">Cell membrane</keyword>
<dbReference type="Pfam" id="PF12805">
    <property type="entry name" value="FUSC-like"/>
    <property type="match status" value="1"/>
</dbReference>
<dbReference type="InterPro" id="IPR049453">
    <property type="entry name" value="Memb_transporter_dom"/>
</dbReference>
<evidence type="ECO:0000256" key="5">
    <source>
        <dbReference type="ARBA" id="ARBA00023136"/>
    </source>
</evidence>
<feature type="domain" description="Integral membrane bound transporter" evidence="9">
    <location>
        <begin position="383"/>
        <end position="506"/>
    </location>
</feature>
<keyword evidence="5 7" id="KW-0472">Membrane</keyword>
<feature type="transmembrane region" description="Helical" evidence="7">
    <location>
        <begin position="417"/>
        <end position="436"/>
    </location>
</feature>
<evidence type="ECO:0000259" key="8">
    <source>
        <dbReference type="Pfam" id="PF12805"/>
    </source>
</evidence>
<dbReference type="RefSeq" id="WP_110665921.1">
    <property type="nucleotide sequence ID" value="NZ_PYBW01000013.1"/>
</dbReference>
<comment type="similarity">
    <text evidence="6">Belongs to the YccS/YhfK family.</text>
</comment>
<comment type="subcellular location">
    <subcellularLocation>
        <location evidence="1">Cell membrane</location>
        <topology evidence="1">Multi-pass membrane protein</topology>
    </subcellularLocation>
</comment>
<name>A0A2V4NM75_9ACTN</name>
<keyword evidence="11" id="KW-1185">Reference proteome</keyword>
<dbReference type="Proteomes" id="UP000248039">
    <property type="component" value="Unassembled WGS sequence"/>
</dbReference>
<evidence type="ECO:0000313" key="10">
    <source>
        <dbReference type="EMBL" id="PYC87587.1"/>
    </source>
</evidence>
<keyword evidence="4 7" id="KW-1133">Transmembrane helix</keyword>
<protein>
    <submittedName>
        <fullName evidence="10">Uncharacterized protein</fullName>
    </submittedName>
</protein>
<evidence type="ECO:0000256" key="4">
    <source>
        <dbReference type="ARBA" id="ARBA00022989"/>
    </source>
</evidence>